<dbReference type="AlphaFoldDB" id="A0A0E9S5E0"/>
<dbReference type="EMBL" id="GBXM01072076">
    <property type="protein sequence ID" value="JAH36501.1"/>
    <property type="molecule type" value="Transcribed_RNA"/>
</dbReference>
<accession>A0A0E9S5E0</accession>
<sequence length="76" mass="8844">MSVCARAYMAMLRWLGGFNRAPCHCENCSVKSYKRANYHLNTHSSRIQSIQYNTIQNSIFNPINKKQSLNCQILLY</sequence>
<organism evidence="1">
    <name type="scientific">Anguilla anguilla</name>
    <name type="common">European freshwater eel</name>
    <name type="synonym">Muraena anguilla</name>
    <dbReference type="NCBI Taxonomy" id="7936"/>
    <lineage>
        <taxon>Eukaryota</taxon>
        <taxon>Metazoa</taxon>
        <taxon>Chordata</taxon>
        <taxon>Craniata</taxon>
        <taxon>Vertebrata</taxon>
        <taxon>Euteleostomi</taxon>
        <taxon>Actinopterygii</taxon>
        <taxon>Neopterygii</taxon>
        <taxon>Teleostei</taxon>
        <taxon>Anguilliformes</taxon>
        <taxon>Anguillidae</taxon>
        <taxon>Anguilla</taxon>
    </lineage>
</organism>
<name>A0A0E9S5E0_ANGAN</name>
<reference evidence="1" key="2">
    <citation type="journal article" date="2015" name="Fish Shellfish Immunol.">
        <title>Early steps in the European eel (Anguilla anguilla)-Vibrio vulnificus interaction in the gills: Role of the RtxA13 toxin.</title>
        <authorList>
            <person name="Callol A."/>
            <person name="Pajuelo D."/>
            <person name="Ebbesson L."/>
            <person name="Teles M."/>
            <person name="MacKenzie S."/>
            <person name="Amaro C."/>
        </authorList>
    </citation>
    <scope>NUCLEOTIDE SEQUENCE</scope>
</reference>
<protein>
    <submittedName>
        <fullName evidence="1">Uncharacterized protein</fullName>
    </submittedName>
</protein>
<evidence type="ECO:0000313" key="1">
    <source>
        <dbReference type="EMBL" id="JAH36501.1"/>
    </source>
</evidence>
<proteinExistence type="predicted"/>
<reference evidence="1" key="1">
    <citation type="submission" date="2014-11" db="EMBL/GenBank/DDBJ databases">
        <authorList>
            <person name="Amaro Gonzalez C."/>
        </authorList>
    </citation>
    <scope>NUCLEOTIDE SEQUENCE</scope>
</reference>